<dbReference type="EMBL" id="BSUN01000001">
    <property type="protein sequence ID" value="GMA34699.1"/>
    <property type="molecule type" value="Genomic_DNA"/>
</dbReference>
<name>A0ABQ6IAL7_9MICO</name>
<evidence type="ECO:0000313" key="7">
    <source>
        <dbReference type="Proteomes" id="UP001157125"/>
    </source>
</evidence>
<dbReference type="SUPFAM" id="SSF52540">
    <property type="entry name" value="P-loop containing nucleoside triphosphate hydrolases"/>
    <property type="match status" value="2"/>
</dbReference>
<protein>
    <recommendedName>
        <fullName evidence="5">ABC transporter domain-containing protein</fullName>
    </recommendedName>
</protein>
<evidence type="ECO:0000256" key="2">
    <source>
        <dbReference type="ARBA" id="ARBA00022448"/>
    </source>
</evidence>
<comment type="similarity">
    <text evidence="1">Belongs to the ABC transporter superfamily.</text>
</comment>
<dbReference type="Proteomes" id="UP001157125">
    <property type="component" value="Unassembled WGS sequence"/>
</dbReference>
<dbReference type="InterPro" id="IPR050319">
    <property type="entry name" value="ABC_transp_ATP-bind"/>
</dbReference>
<keyword evidence="2" id="KW-0813">Transport</keyword>
<sequence length="338" mass="36108">MRQRVMIALALAPEPRLLIADEPTTALDVSVQSEVLGVLRESIQDAGCAVLFVTHDLGVARHMCDDIAVMKDGRVVESGPADDVIGRPSDAYTRRLMASRITLETDRSRPVGTPETAVVASMTDVLDGLDKPALDVAAAWSSGDLTWQDFTGPTAAVGAATGLDDVTLVEHVTRASLTVNEVNKTYSARVKGRRVDNHVLKDVSFEIGYREAVALVGESGSGKSTLLRIAGGIETADTGAVDAQGVAGEGTQVIFQDAGASLTPWRTVEELLRERIEHTTTGRGWTREQCRAKALETLEARRTRRLRAAGAPHPTLRWSAAARRHRASGGRAAFGAPV</sequence>
<keyword evidence="7" id="KW-1185">Reference proteome</keyword>
<dbReference type="InterPro" id="IPR027417">
    <property type="entry name" value="P-loop_NTPase"/>
</dbReference>
<evidence type="ECO:0000313" key="6">
    <source>
        <dbReference type="EMBL" id="GMA34699.1"/>
    </source>
</evidence>
<reference evidence="7" key="1">
    <citation type="journal article" date="2019" name="Int. J. Syst. Evol. Microbiol.">
        <title>The Global Catalogue of Microorganisms (GCM) 10K type strain sequencing project: providing services to taxonomists for standard genome sequencing and annotation.</title>
        <authorList>
            <consortium name="The Broad Institute Genomics Platform"/>
            <consortium name="The Broad Institute Genome Sequencing Center for Infectious Disease"/>
            <person name="Wu L."/>
            <person name="Ma J."/>
        </authorList>
    </citation>
    <scope>NUCLEOTIDE SEQUENCE [LARGE SCALE GENOMIC DNA]</scope>
    <source>
        <strain evidence="7">NBRC 112299</strain>
    </source>
</reference>
<dbReference type="Gene3D" id="3.40.50.300">
    <property type="entry name" value="P-loop containing nucleotide triphosphate hydrolases"/>
    <property type="match status" value="2"/>
</dbReference>
<accession>A0ABQ6IAL7</accession>
<gene>
    <name evidence="6" type="ORF">GCM10025876_09030</name>
</gene>
<evidence type="ECO:0000256" key="1">
    <source>
        <dbReference type="ARBA" id="ARBA00005417"/>
    </source>
</evidence>
<comment type="caution">
    <text evidence="6">The sequence shown here is derived from an EMBL/GenBank/DDBJ whole genome shotgun (WGS) entry which is preliminary data.</text>
</comment>
<dbReference type="PANTHER" id="PTHR43776">
    <property type="entry name" value="TRANSPORT ATP-BINDING PROTEIN"/>
    <property type="match status" value="1"/>
</dbReference>
<keyword evidence="3" id="KW-0547">Nucleotide-binding</keyword>
<proteinExistence type="inferred from homology"/>
<feature type="domain" description="ABC transporter" evidence="5">
    <location>
        <begin position="200"/>
        <end position="301"/>
    </location>
</feature>
<evidence type="ECO:0000256" key="4">
    <source>
        <dbReference type="ARBA" id="ARBA00022840"/>
    </source>
</evidence>
<dbReference type="Pfam" id="PF00005">
    <property type="entry name" value="ABC_tran"/>
    <property type="match status" value="1"/>
</dbReference>
<dbReference type="PANTHER" id="PTHR43776:SF7">
    <property type="entry name" value="D,D-DIPEPTIDE TRANSPORT ATP-BINDING PROTEIN DDPF-RELATED"/>
    <property type="match status" value="1"/>
</dbReference>
<evidence type="ECO:0000256" key="3">
    <source>
        <dbReference type="ARBA" id="ARBA00022741"/>
    </source>
</evidence>
<organism evidence="6 7">
    <name type="scientific">Demequina litorisediminis</name>
    <dbReference type="NCBI Taxonomy" id="1849022"/>
    <lineage>
        <taxon>Bacteria</taxon>
        <taxon>Bacillati</taxon>
        <taxon>Actinomycetota</taxon>
        <taxon>Actinomycetes</taxon>
        <taxon>Micrococcales</taxon>
        <taxon>Demequinaceae</taxon>
        <taxon>Demequina</taxon>
    </lineage>
</organism>
<keyword evidence="4" id="KW-0067">ATP-binding</keyword>
<dbReference type="RefSeq" id="WP_284327540.1">
    <property type="nucleotide sequence ID" value="NZ_BSUN01000001.1"/>
</dbReference>
<dbReference type="InterPro" id="IPR003439">
    <property type="entry name" value="ABC_transporter-like_ATP-bd"/>
</dbReference>
<evidence type="ECO:0000259" key="5">
    <source>
        <dbReference type="Pfam" id="PF00005"/>
    </source>
</evidence>